<comment type="cofactor">
    <cofactor evidence="14">
        <name>Zn(2+)</name>
        <dbReference type="ChEBI" id="CHEBI:29105"/>
    </cofactor>
    <text evidence="14">Binds 1 zinc ion per subunit.</text>
</comment>
<dbReference type="HAMAP" id="MF_00179">
    <property type="entry name" value="RibA"/>
    <property type="match status" value="1"/>
</dbReference>
<feature type="domain" description="GTP cyclohydrolase II" evidence="15">
    <location>
        <begin position="240"/>
        <end position="399"/>
    </location>
</feature>
<organism evidence="16 17">
    <name type="scientific">Austwickia chelonae NBRC 105200</name>
    <dbReference type="NCBI Taxonomy" id="1184607"/>
    <lineage>
        <taxon>Bacteria</taxon>
        <taxon>Bacillati</taxon>
        <taxon>Actinomycetota</taxon>
        <taxon>Actinomycetes</taxon>
        <taxon>Micrococcales</taxon>
        <taxon>Dermatophilaceae</taxon>
        <taxon>Austwickia</taxon>
    </lineage>
</organism>
<dbReference type="eggNOG" id="COG0108">
    <property type="taxonomic scope" value="Bacteria"/>
</dbReference>
<dbReference type="FunFam" id="3.40.50.10990:FF:000001">
    <property type="entry name" value="Riboflavin biosynthesis protein RibBA"/>
    <property type="match status" value="1"/>
</dbReference>
<evidence type="ECO:0000256" key="7">
    <source>
        <dbReference type="ARBA" id="ARBA00022723"/>
    </source>
</evidence>
<dbReference type="EMBL" id="BAGZ01000005">
    <property type="protein sequence ID" value="GAB77666.1"/>
    <property type="molecule type" value="Genomic_DNA"/>
</dbReference>
<comment type="similarity">
    <text evidence="14">Belongs to the GTP cyclohydrolase II family.</text>
</comment>
<proteinExistence type="inferred from homology"/>
<feature type="active site" description="Nucleophile" evidence="14">
    <location>
        <position position="359"/>
    </location>
</feature>
<dbReference type="Gene3D" id="3.40.50.10990">
    <property type="entry name" value="GTP cyclohydrolase II"/>
    <property type="match status" value="1"/>
</dbReference>
<evidence type="ECO:0000256" key="8">
    <source>
        <dbReference type="ARBA" id="ARBA00022741"/>
    </source>
</evidence>
<evidence type="ECO:0000256" key="12">
    <source>
        <dbReference type="ARBA" id="ARBA00043932"/>
    </source>
</evidence>
<evidence type="ECO:0000256" key="13">
    <source>
        <dbReference type="ARBA" id="ARBA00049295"/>
    </source>
</evidence>
<comment type="pathway">
    <text evidence="3 14">Cofactor biosynthesis; riboflavin biosynthesis; 5-amino-6-(D-ribitylamino)uracil from GTP: step 1/4.</text>
</comment>
<comment type="catalytic activity">
    <reaction evidence="13 14">
        <text>GTP + 4 H2O = 2,5-diamino-6-hydroxy-4-(5-phosphoribosylamino)-pyrimidine + formate + 2 phosphate + 3 H(+)</text>
        <dbReference type="Rhea" id="RHEA:23704"/>
        <dbReference type="ChEBI" id="CHEBI:15377"/>
        <dbReference type="ChEBI" id="CHEBI:15378"/>
        <dbReference type="ChEBI" id="CHEBI:15740"/>
        <dbReference type="ChEBI" id="CHEBI:37565"/>
        <dbReference type="ChEBI" id="CHEBI:43474"/>
        <dbReference type="ChEBI" id="CHEBI:58614"/>
        <dbReference type="EC" id="3.5.4.25"/>
    </reaction>
</comment>
<dbReference type="NCBIfam" id="TIGR00505">
    <property type="entry name" value="ribA"/>
    <property type="match status" value="1"/>
</dbReference>
<comment type="function">
    <text evidence="2">Catalyzes the conversion of D-ribulose 5-phosphate to formate and 3,4-dihydroxy-2-butanone 4-phosphate.</text>
</comment>
<dbReference type="NCBIfam" id="NF001591">
    <property type="entry name" value="PRK00393.1"/>
    <property type="match status" value="1"/>
</dbReference>
<keyword evidence="11 14" id="KW-0342">GTP-binding</keyword>
<feature type="binding site" evidence="14">
    <location>
        <position position="285"/>
    </location>
    <ligand>
        <name>Zn(2+)</name>
        <dbReference type="ChEBI" id="CHEBI:29105"/>
        <note>catalytic</note>
    </ligand>
</feature>
<dbReference type="NCBIfam" id="TIGR00506">
    <property type="entry name" value="ribB"/>
    <property type="match status" value="1"/>
</dbReference>
<keyword evidence="8 14" id="KW-0547">Nucleotide-binding</keyword>
<protein>
    <recommendedName>
        <fullName evidence="14">GTP cyclohydrolase-2</fullName>
        <ecNumber evidence="14">3.5.4.25</ecNumber>
    </recommendedName>
    <alternativeName>
        <fullName evidence="14">GTP cyclohydrolase II</fullName>
    </alternativeName>
</protein>
<dbReference type="UniPathway" id="UPA00275">
    <property type="reaction ID" value="UER00399"/>
</dbReference>
<keyword evidence="17" id="KW-1185">Reference proteome</keyword>
<evidence type="ECO:0000313" key="16">
    <source>
        <dbReference type="EMBL" id="GAB77666.1"/>
    </source>
</evidence>
<dbReference type="eggNOG" id="COG0807">
    <property type="taxonomic scope" value="Bacteria"/>
</dbReference>
<comment type="similarity">
    <text evidence="5">In the N-terminal section; belongs to the DHBP synthase family.</text>
</comment>
<dbReference type="RefSeq" id="WP_006502418.1">
    <property type="nucleotide sequence ID" value="NZ_BAGZ01000005.1"/>
</dbReference>
<dbReference type="InterPro" id="IPR000926">
    <property type="entry name" value="RibA"/>
</dbReference>
<evidence type="ECO:0000259" key="15">
    <source>
        <dbReference type="Pfam" id="PF00925"/>
    </source>
</evidence>
<dbReference type="GO" id="GO:0008270">
    <property type="term" value="F:zinc ion binding"/>
    <property type="evidence" value="ECO:0007669"/>
    <property type="project" value="UniProtKB-UniRule"/>
</dbReference>
<feature type="binding site" evidence="14">
    <location>
        <position position="345"/>
    </location>
    <ligand>
        <name>GTP</name>
        <dbReference type="ChEBI" id="CHEBI:37565"/>
    </ligand>
</feature>
<feature type="binding site" evidence="14">
    <location>
        <position position="301"/>
    </location>
    <ligand>
        <name>GTP</name>
        <dbReference type="ChEBI" id="CHEBI:37565"/>
    </ligand>
</feature>
<evidence type="ECO:0000313" key="17">
    <source>
        <dbReference type="Proteomes" id="UP000008495"/>
    </source>
</evidence>
<comment type="function">
    <text evidence="12 14">Catalyzes the conversion of GTP to 2,5-diamino-6-ribosylamino-4(3H)-pyrimidinone 5'-phosphate (DARP), formate and pyrophosphate.</text>
</comment>
<dbReference type="InterPro" id="IPR017945">
    <property type="entry name" value="DHBP_synth_RibB-like_a/b_dom"/>
</dbReference>
<dbReference type="Proteomes" id="UP000008495">
    <property type="component" value="Unassembled WGS sequence"/>
</dbReference>
<dbReference type="Pfam" id="PF00925">
    <property type="entry name" value="GTP_cyclohydro2"/>
    <property type="match status" value="1"/>
</dbReference>
<feature type="binding site" evidence="14">
    <location>
        <begin position="280"/>
        <end position="284"/>
    </location>
    <ligand>
        <name>GTP</name>
        <dbReference type="ChEBI" id="CHEBI:37565"/>
    </ligand>
</feature>
<dbReference type="PANTHER" id="PTHR21327:SF18">
    <property type="entry name" value="3,4-DIHYDROXY-2-BUTANONE 4-PHOSPHATE SYNTHASE"/>
    <property type="match status" value="1"/>
</dbReference>
<evidence type="ECO:0000256" key="2">
    <source>
        <dbReference type="ARBA" id="ARBA00002284"/>
    </source>
</evidence>
<evidence type="ECO:0000256" key="10">
    <source>
        <dbReference type="ARBA" id="ARBA00022833"/>
    </source>
</evidence>
<dbReference type="STRING" id="100225.SAMN05421595_1504"/>
<dbReference type="InterPro" id="IPR032677">
    <property type="entry name" value="GTP_cyclohydro_II"/>
</dbReference>
<evidence type="ECO:0000256" key="11">
    <source>
        <dbReference type="ARBA" id="ARBA00023134"/>
    </source>
</evidence>
<dbReference type="GO" id="GO:0003935">
    <property type="term" value="F:GTP cyclohydrolase II activity"/>
    <property type="evidence" value="ECO:0007669"/>
    <property type="project" value="UniProtKB-UniRule"/>
</dbReference>
<feature type="binding site" evidence="14">
    <location>
        <position position="385"/>
    </location>
    <ligand>
        <name>GTP</name>
        <dbReference type="ChEBI" id="CHEBI:37565"/>
    </ligand>
</feature>
<dbReference type="GO" id="GO:0005829">
    <property type="term" value="C:cytosol"/>
    <property type="evidence" value="ECO:0007669"/>
    <property type="project" value="TreeGrafter"/>
</dbReference>
<comment type="caution">
    <text evidence="16">The sequence shown here is derived from an EMBL/GenBank/DDBJ whole genome shotgun (WGS) entry which is preliminary data.</text>
</comment>
<evidence type="ECO:0000256" key="6">
    <source>
        <dbReference type="ARBA" id="ARBA00022619"/>
    </source>
</evidence>
<feature type="binding site" evidence="14">
    <location>
        <begin position="323"/>
        <end position="325"/>
    </location>
    <ligand>
        <name>GTP</name>
        <dbReference type="ChEBI" id="CHEBI:37565"/>
    </ligand>
</feature>
<evidence type="ECO:0000256" key="1">
    <source>
        <dbReference type="ARBA" id="ARBA00000141"/>
    </source>
</evidence>
<feature type="active site" description="Proton acceptor" evidence="14">
    <location>
        <position position="357"/>
    </location>
</feature>
<dbReference type="InterPro" id="IPR000422">
    <property type="entry name" value="DHBP_synthase_RibB"/>
</dbReference>
<evidence type="ECO:0000256" key="5">
    <source>
        <dbReference type="ARBA" id="ARBA00005520"/>
    </source>
</evidence>
<dbReference type="Pfam" id="PF00926">
    <property type="entry name" value="DHBP_synthase"/>
    <property type="match status" value="1"/>
</dbReference>
<name>K6ULZ3_9MICO</name>
<comment type="pathway">
    <text evidence="4">Cofactor biosynthesis; riboflavin biosynthesis; 2-hydroxy-3-oxobutyl phosphate from D-ribulose 5-phosphate: step 1/1.</text>
</comment>
<dbReference type="PANTHER" id="PTHR21327">
    <property type="entry name" value="GTP CYCLOHYDROLASE II-RELATED"/>
    <property type="match status" value="1"/>
</dbReference>
<keyword evidence="9 14" id="KW-0378">Hydrolase</keyword>
<keyword evidence="10 14" id="KW-0862">Zinc</keyword>
<dbReference type="CDD" id="cd00641">
    <property type="entry name" value="GTP_cyclohydro2"/>
    <property type="match status" value="1"/>
</dbReference>
<dbReference type="EC" id="3.5.4.25" evidence="14"/>
<evidence type="ECO:0000256" key="3">
    <source>
        <dbReference type="ARBA" id="ARBA00004853"/>
    </source>
</evidence>
<dbReference type="Gene3D" id="3.90.870.10">
    <property type="entry name" value="DHBP synthase"/>
    <property type="match status" value="1"/>
</dbReference>
<evidence type="ECO:0000256" key="4">
    <source>
        <dbReference type="ARBA" id="ARBA00004904"/>
    </source>
</evidence>
<accession>K6ULZ3</accession>
<comment type="catalytic activity">
    <reaction evidence="1">
        <text>D-ribulose 5-phosphate = (2S)-2-hydroxy-3-oxobutyl phosphate + formate + H(+)</text>
        <dbReference type="Rhea" id="RHEA:18457"/>
        <dbReference type="ChEBI" id="CHEBI:15378"/>
        <dbReference type="ChEBI" id="CHEBI:15740"/>
        <dbReference type="ChEBI" id="CHEBI:58121"/>
        <dbReference type="ChEBI" id="CHEBI:58830"/>
        <dbReference type="EC" id="4.1.99.12"/>
    </reaction>
</comment>
<dbReference type="AlphaFoldDB" id="K6ULZ3"/>
<feature type="binding site" evidence="14">
    <location>
        <position position="296"/>
    </location>
    <ligand>
        <name>Zn(2+)</name>
        <dbReference type="ChEBI" id="CHEBI:29105"/>
        <note>catalytic</note>
    </ligand>
</feature>
<keyword evidence="7 14" id="KW-0479">Metal-binding</keyword>
<evidence type="ECO:0000256" key="9">
    <source>
        <dbReference type="ARBA" id="ARBA00022801"/>
    </source>
</evidence>
<dbReference type="GO" id="GO:0005525">
    <property type="term" value="F:GTP binding"/>
    <property type="evidence" value="ECO:0007669"/>
    <property type="project" value="UniProtKB-KW"/>
</dbReference>
<keyword evidence="6 14" id="KW-0686">Riboflavin biosynthesis</keyword>
<feature type="binding site" evidence="14">
    <location>
        <position position="380"/>
    </location>
    <ligand>
        <name>GTP</name>
        <dbReference type="ChEBI" id="CHEBI:37565"/>
    </ligand>
</feature>
<gene>
    <name evidence="14 16" type="primary">ribA</name>
    <name evidence="16" type="ORF">AUCHE_05_05810</name>
</gene>
<dbReference type="SUPFAM" id="SSF142695">
    <property type="entry name" value="RibA-like"/>
    <property type="match status" value="1"/>
</dbReference>
<reference evidence="16 17" key="1">
    <citation type="submission" date="2012-08" db="EMBL/GenBank/DDBJ databases">
        <title>Whole genome shotgun sequence of Austwickia chelonae NBRC 105200.</title>
        <authorList>
            <person name="Yoshida I."/>
            <person name="Hosoyama A."/>
            <person name="Tsuchikane K."/>
            <person name="Katsumata H."/>
            <person name="Ando Y."/>
            <person name="Ohji S."/>
            <person name="Hamada M."/>
            <person name="Tamura T."/>
            <person name="Yamazoe A."/>
            <person name="Yamazaki S."/>
            <person name="Fujita N."/>
        </authorList>
    </citation>
    <scope>NUCLEOTIDE SEQUENCE [LARGE SCALE GENOMIC DNA]</scope>
    <source>
        <strain evidence="16 17">NBRC 105200</strain>
    </source>
</reference>
<sequence length="440" mass="46013">MGENMVGTGFATIEAALAAMRAGRPVLVLDSADRENEGDVVLAGQTLTTSWLAWTIRHSSGYVCVPMTAERADELGLPPMVVDNEDPRGTAYAVSCDAATGVSTGISAADRARTIRLLADPSSGPEQFVRPGHVLPLRAHPGGVAARAGHTEAGVELARAAGLSPVAAIAELVHDDGTMMRAGDVLRLGEAHQLPVITIVELQTWLAQAQDADRPTGVSQTVAGALARRPGAHRVVRRGEAQLPTAHGVFRMIGYADLVTGAEHLALVSPLGLGERPVVRVHSECLTGDALGSLRCDCGPQLQSALETVSTQGGVVVYVRGHEGRGVGLLSKVSAYEVQDQGVDTVDAQVRLGLPVDDREYGGAAAILADLGVGPFDLLTNNPSKITALQGFGLEILSRREHHVGVNPANVAYLATKRDRMGHLLSQDQHIPSPAPPTEG</sequence>
<dbReference type="GO" id="GO:0008686">
    <property type="term" value="F:3,4-dihydroxy-2-butanone-4-phosphate synthase activity"/>
    <property type="evidence" value="ECO:0007669"/>
    <property type="project" value="UniProtKB-EC"/>
</dbReference>
<evidence type="ECO:0000256" key="14">
    <source>
        <dbReference type="HAMAP-Rule" id="MF_00179"/>
    </source>
</evidence>
<dbReference type="PIRSF" id="PIRSF001259">
    <property type="entry name" value="RibA"/>
    <property type="match status" value="1"/>
</dbReference>
<dbReference type="SUPFAM" id="SSF55821">
    <property type="entry name" value="YrdC/RibB"/>
    <property type="match status" value="1"/>
</dbReference>
<feature type="binding site" evidence="14">
    <location>
        <position position="298"/>
    </location>
    <ligand>
        <name>Zn(2+)</name>
        <dbReference type="ChEBI" id="CHEBI:29105"/>
        <note>catalytic</note>
    </ligand>
</feature>
<dbReference type="InterPro" id="IPR036144">
    <property type="entry name" value="RibA-like_sf"/>
</dbReference>
<dbReference type="GO" id="GO:0009231">
    <property type="term" value="P:riboflavin biosynthetic process"/>
    <property type="evidence" value="ECO:0007669"/>
    <property type="project" value="UniProtKB-UniRule"/>
</dbReference>